<evidence type="ECO:0000313" key="7">
    <source>
        <dbReference type="EMBL" id="CEA14678.1"/>
    </source>
</evidence>
<dbReference type="EMBL" id="LN734822">
    <property type="protein sequence ID" value="CEL24334.1"/>
    <property type="molecule type" value="Genomic_DNA"/>
</dbReference>
<dbReference type="AlphaFoldDB" id="A0A089ZGY1"/>
<dbReference type="KEGG" id="mfi:DSM1535_2313"/>
<evidence type="ECO:0000256" key="1">
    <source>
        <dbReference type="ARBA" id="ARBA00004496"/>
    </source>
</evidence>
<keyword evidence="5" id="KW-0694">RNA-binding</keyword>
<name>A0A089ZGY1_METFO</name>
<comment type="similarity">
    <text evidence="5">Belongs to the SRP19 family.</text>
</comment>
<keyword evidence="3 5" id="KW-0733">Signal recognition particle</keyword>
<gene>
    <name evidence="5" type="primary">srp19</name>
    <name evidence="6" type="ORF">BRM9_1618</name>
    <name evidence="7" type="ORF">DSM1535_2313</name>
    <name evidence="9" type="ORF">ISP06_01510</name>
    <name evidence="8" type="ORF">MB9_0690</name>
</gene>
<keyword evidence="11" id="KW-1185">Reference proteome</keyword>
<dbReference type="OrthoDB" id="56356at2157"/>
<protein>
    <recommendedName>
        <fullName evidence="5">Signal recognition particle 19 kDa protein</fullName>
        <shortName evidence="5">SRP19</shortName>
    </recommendedName>
</protein>
<dbReference type="InterPro" id="IPR002778">
    <property type="entry name" value="Signal_recog_particle_SRP19"/>
</dbReference>
<comment type="function">
    <text evidence="5">Involved in targeting and insertion of nascent membrane proteins into the cytoplasmic membrane. Binds directly to 7S RNA and mediates binding of the 54 kDa subunit of the SRP.</text>
</comment>
<dbReference type="SUPFAM" id="SSF69695">
    <property type="entry name" value="SRP19"/>
    <property type="match status" value="1"/>
</dbReference>
<dbReference type="EMBL" id="JADIIL010000007">
    <property type="protein sequence ID" value="MBF4474136.1"/>
    <property type="molecule type" value="Genomic_DNA"/>
</dbReference>
<evidence type="ECO:0000313" key="8">
    <source>
        <dbReference type="EMBL" id="CEL24334.1"/>
    </source>
</evidence>
<reference evidence="6" key="1">
    <citation type="submission" date="2013-12" db="EMBL/GenBank/DDBJ databases">
        <title>The complete genome sequence of Methanobacterium sp. BRM9.</title>
        <authorList>
            <consortium name="Pastoral Greenhouse Gas Research Consortium"/>
            <person name="Kelly W.J."/>
            <person name="Leahy S.C."/>
            <person name="Perry R."/>
            <person name="Li D."/>
            <person name="Altermann E."/>
            <person name="Lambie S.C."/>
            <person name="Attwood G.T."/>
        </authorList>
    </citation>
    <scope>NUCLEOTIDE SEQUENCE [LARGE SCALE GENOMIC DNA]</scope>
    <source>
        <strain evidence="6">BRM9</strain>
    </source>
</reference>
<evidence type="ECO:0000313" key="11">
    <source>
        <dbReference type="Proteomes" id="UP000062768"/>
    </source>
</evidence>
<dbReference type="InterPro" id="IPR022938">
    <property type="entry name" value="SRP19_arc-type"/>
</dbReference>
<evidence type="ECO:0000256" key="4">
    <source>
        <dbReference type="ARBA" id="ARBA00023274"/>
    </source>
</evidence>
<evidence type="ECO:0000313" key="9">
    <source>
        <dbReference type="EMBL" id="MBF4474136.1"/>
    </source>
</evidence>
<evidence type="ECO:0000256" key="3">
    <source>
        <dbReference type="ARBA" id="ARBA00023135"/>
    </source>
</evidence>
<dbReference type="NCBIfam" id="NF001973">
    <property type="entry name" value="PRK00754.1"/>
    <property type="match status" value="1"/>
</dbReference>
<comment type="subcellular location">
    <subcellularLocation>
        <location evidence="1 5">Cytoplasm</location>
    </subcellularLocation>
</comment>
<dbReference type="Proteomes" id="UP000029661">
    <property type="component" value="Chromosome"/>
</dbReference>
<reference evidence="8" key="2">
    <citation type="submission" date="2014-09" db="EMBL/GenBank/DDBJ databases">
        <authorList>
            <person name="Bishop-Lilly K.A."/>
            <person name="Broomall S.M."/>
            <person name="Chain P.S."/>
            <person name="Chertkov O."/>
            <person name="Coyne S.R."/>
            <person name="Daligault H.E."/>
            <person name="Davenport K.W."/>
            <person name="Erkkila T."/>
            <person name="Frey K.G."/>
            <person name="Gibbons H.S."/>
            <person name="Gu W."/>
            <person name="Jaissle J."/>
            <person name="Johnson S.L."/>
            <person name="Koroleva G.I."/>
            <person name="Ladner J.T."/>
            <person name="Lo C.-C."/>
            <person name="Minogue T.D."/>
            <person name="Munk C."/>
            <person name="Palacios G.F."/>
            <person name="Redden C.L."/>
            <person name="Rosenzweig C.N."/>
            <person name="Scholz M.B."/>
            <person name="Teshima H."/>
            <person name="Xu Y."/>
        </authorList>
    </citation>
    <scope>NUCLEOTIDE SEQUENCE</scope>
    <source>
        <strain evidence="8">Mb9</strain>
    </source>
</reference>
<dbReference type="PATRIC" id="fig|2162.10.peg.719"/>
<dbReference type="GO" id="GO:0048500">
    <property type="term" value="C:signal recognition particle"/>
    <property type="evidence" value="ECO:0007669"/>
    <property type="project" value="UniProtKB-UniRule"/>
</dbReference>
<dbReference type="InterPro" id="IPR036521">
    <property type="entry name" value="SRP19-like_sf"/>
</dbReference>
<keyword evidence="4 5" id="KW-0687">Ribonucleoprotein</keyword>
<organism evidence="6 10">
    <name type="scientific">Methanobacterium formicicum</name>
    <dbReference type="NCBI Taxonomy" id="2162"/>
    <lineage>
        <taxon>Archaea</taxon>
        <taxon>Methanobacteriati</taxon>
        <taxon>Methanobacteriota</taxon>
        <taxon>Methanomada group</taxon>
        <taxon>Methanobacteria</taxon>
        <taxon>Methanobacteriales</taxon>
        <taxon>Methanobacteriaceae</taxon>
        <taxon>Methanobacterium</taxon>
    </lineage>
</organism>
<dbReference type="Proteomes" id="UP000606900">
    <property type="component" value="Unassembled WGS sequence"/>
</dbReference>
<dbReference type="STRING" id="2162.BRM9_1618"/>
<evidence type="ECO:0000313" key="6">
    <source>
        <dbReference type="EMBL" id="AIS32430.1"/>
    </source>
</evidence>
<dbReference type="PANTHER" id="PTHR17453">
    <property type="entry name" value="SIGNAL RECOGNITION PARTICLE 19 KD PROTEIN"/>
    <property type="match status" value="1"/>
</dbReference>
<accession>A0A089ZGY1</accession>
<evidence type="ECO:0000256" key="2">
    <source>
        <dbReference type="ARBA" id="ARBA00022490"/>
    </source>
</evidence>
<dbReference type="Pfam" id="PF01922">
    <property type="entry name" value="SRP19"/>
    <property type="match status" value="1"/>
</dbReference>
<proteinExistence type="inferred from homology"/>
<evidence type="ECO:0000256" key="5">
    <source>
        <dbReference type="HAMAP-Rule" id="MF_00305"/>
    </source>
</evidence>
<dbReference type="EMBL" id="CP006933">
    <property type="protein sequence ID" value="AIS32430.1"/>
    <property type="molecule type" value="Genomic_DNA"/>
</dbReference>
<dbReference type="EMBL" id="LN515531">
    <property type="protein sequence ID" value="CEA14678.1"/>
    <property type="molecule type" value="Genomic_DNA"/>
</dbReference>
<keyword evidence="2 5" id="KW-0963">Cytoplasm</keyword>
<dbReference type="RefSeq" id="WP_048073997.1">
    <property type="nucleotide sequence ID" value="NZ_CALCVY010000011.1"/>
</dbReference>
<dbReference type="KEGG" id="mfc:BRM9_1618"/>
<comment type="subunit">
    <text evidence="5">Part of the signal recognition particle protein translocation system, which is composed of SRP and FtsY. Archaeal SRP consists of a 7S RNA molecule of 300 nucleotides and two protein subunits: SRP54 and SRP19.</text>
</comment>
<reference evidence="9" key="3">
    <citation type="submission" date="2020-10" db="EMBL/GenBank/DDBJ databases">
        <title>Dehalococcoides mccartyi of a TCE/Cr reducing biochatode.</title>
        <authorList>
            <person name="Matturro B."/>
        </authorList>
    </citation>
    <scope>NUCLEOTIDE SEQUENCE</scope>
    <source>
        <strain evidence="9">Bin2</strain>
    </source>
</reference>
<sequence length="97" mass="11062">MKDETRIIIWPVYLDSTKTKSEGRKIPREGSVKAPKLREISQAAKKLGLNPSTEKHKAYPTSWWEGSGRVIVDRKMGKRELLLKLSNLINGSRSKDK</sequence>
<dbReference type="Proteomes" id="UP000062768">
    <property type="component" value="Chromosome I"/>
</dbReference>
<dbReference type="HAMAP" id="MF_00305">
    <property type="entry name" value="SRP19"/>
    <property type="match status" value="1"/>
</dbReference>
<dbReference type="GO" id="GO:0008312">
    <property type="term" value="F:7S RNA binding"/>
    <property type="evidence" value="ECO:0007669"/>
    <property type="project" value="UniProtKB-UniRule"/>
</dbReference>
<dbReference type="PANTHER" id="PTHR17453:SF0">
    <property type="entry name" value="SIGNAL RECOGNITION PARTICLE 19 KDA PROTEIN"/>
    <property type="match status" value="1"/>
</dbReference>
<evidence type="ECO:0000313" key="10">
    <source>
        <dbReference type="Proteomes" id="UP000029661"/>
    </source>
</evidence>
<dbReference type="GeneID" id="82849421"/>
<dbReference type="GO" id="GO:0006617">
    <property type="term" value="P:SRP-dependent cotranslational protein targeting to membrane, signal sequence recognition"/>
    <property type="evidence" value="ECO:0007669"/>
    <property type="project" value="TreeGrafter"/>
</dbReference>
<dbReference type="Gene3D" id="3.30.56.30">
    <property type="entry name" value="Signal recognition particle, SRP19-like subunit"/>
    <property type="match status" value="1"/>
</dbReference>